<evidence type="ECO:0000256" key="3">
    <source>
        <dbReference type="ARBA" id="ARBA00004906"/>
    </source>
</evidence>
<feature type="transmembrane region" description="Helical" evidence="17">
    <location>
        <begin position="5"/>
        <end position="24"/>
    </location>
</feature>
<dbReference type="Gene3D" id="3.30.40.10">
    <property type="entry name" value="Zinc/RING finger domain, C3HC4 (zinc finger)"/>
    <property type="match status" value="1"/>
</dbReference>
<dbReference type="UniPathway" id="UPA00143"/>
<keyword evidence="12" id="KW-0862">Zinc</keyword>
<proteinExistence type="inferred from homology"/>
<evidence type="ECO:0000256" key="10">
    <source>
        <dbReference type="ARBA" id="ARBA00022786"/>
    </source>
</evidence>
<dbReference type="GO" id="GO:0036503">
    <property type="term" value="P:ERAD pathway"/>
    <property type="evidence" value="ECO:0007669"/>
    <property type="project" value="TreeGrafter"/>
</dbReference>
<keyword evidence="10" id="KW-0833">Ubl conjugation pathway</keyword>
<comment type="similarity">
    <text evidence="4">Belongs to the HRD1 family.</text>
</comment>
<keyword evidence="9 15" id="KW-0863">Zinc-finger</keyword>
<organism evidence="19 20">
    <name type="scientific">Wallemia hederae</name>
    <dbReference type="NCBI Taxonomy" id="1540922"/>
    <lineage>
        <taxon>Eukaryota</taxon>
        <taxon>Fungi</taxon>
        <taxon>Dikarya</taxon>
        <taxon>Basidiomycota</taxon>
        <taxon>Wallemiomycotina</taxon>
        <taxon>Wallemiomycetes</taxon>
        <taxon>Wallemiales</taxon>
        <taxon>Wallemiaceae</taxon>
        <taxon>Wallemia</taxon>
    </lineage>
</organism>
<evidence type="ECO:0000256" key="8">
    <source>
        <dbReference type="ARBA" id="ARBA00022723"/>
    </source>
</evidence>
<dbReference type="Pfam" id="PF25563">
    <property type="entry name" value="TPR_SYVN1_N"/>
    <property type="match status" value="1"/>
</dbReference>
<evidence type="ECO:0000256" key="4">
    <source>
        <dbReference type="ARBA" id="ARBA00010089"/>
    </source>
</evidence>
<dbReference type="EC" id="2.3.2.27" evidence="5"/>
<feature type="compositionally biased region" description="Basic and acidic residues" evidence="16">
    <location>
        <begin position="356"/>
        <end position="388"/>
    </location>
</feature>
<keyword evidence="20" id="KW-1185">Reference proteome</keyword>
<dbReference type="GO" id="GO:0005789">
    <property type="term" value="C:endoplasmic reticulum membrane"/>
    <property type="evidence" value="ECO:0007669"/>
    <property type="project" value="UniProtKB-SubCell"/>
</dbReference>
<dbReference type="GO" id="GO:0016567">
    <property type="term" value="P:protein ubiquitination"/>
    <property type="evidence" value="ECO:0007669"/>
    <property type="project" value="UniProtKB-UniPathway"/>
</dbReference>
<comment type="pathway">
    <text evidence="3">Protein modification; protein ubiquitination.</text>
</comment>
<reference evidence="19 20" key="1">
    <citation type="submission" date="2019-03" db="EMBL/GenBank/DDBJ databases">
        <title>Sequencing 23 genomes of Wallemia ichthyophaga.</title>
        <authorList>
            <person name="Gostincar C."/>
        </authorList>
    </citation>
    <scope>NUCLEOTIDE SEQUENCE [LARGE SCALE GENOMIC DNA]</scope>
    <source>
        <strain evidence="19 20">EXF-5753</strain>
    </source>
</reference>
<feature type="domain" description="RING-type" evidence="18">
    <location>
        <begin position="293"/>
        <end position="346"/>
    </location>
</feature>
<evidence type="ECO:0000256" key="7">
    <source>
        <dbReference type="ARBA" id="ARBA00022692"/>
    </source>
</evidence>
<feature type="compositionally biased region" description="Low complexity" evidence="16">
    <location>
        <begin position="389"/>
        <end position="433"/>
    </location>
</feature>
<dbReference type="CDD" id="cd16479">
    <property type="entry name" value="RING-H2_synoviolin"/>
    <property type="match status" value="1"/>
</dbReference>
<evidence type="ECO:0000256" key="17">
    <source>
        <dbReference type="SAM" id="Phobius"/>
    </source>
</evidence>
<keyword evidence="6" id="KW-0808">Transferase</keyword>
<evidence type="ECO:0000256" key="2">
    <source>
        <dbReference type="ARBA" id="ARBA00004477"/>
    </source>
</evidence>
<name>A0A4T0FCS2_9BASI</name>
<evidence type="ECO:0000313" key="19">
    <source>
        <dbReference type="EMBL" id="TIA85590.1"/>
    </source>
</evidence>
<keyword evidence="8" id="KW-0479">Metal-binding</keyword>
<comment type="subcellular location">
    <subcellularLocation>
        <location evidence="2">Endoplasmic reticulum membrane</location>
        <topology evidence="2">Multi-pass membrane protein</topology>
    </subcellularLocation>
</comment>
<comment type="caution">
    <text evidence="19">The sequence shown here is derived from an EMBL/GenBank/DDBJ whole genome shotgun (WGS) entry which is preliminary data.</text>
</comment>
<accession>A0A4T0FCS2</accession>
<feature type="region of interest" description="Disordered" evidence="16">
    <location>
        <begin position="489"/>
        <end position="513"/>
    </location>
</feature>
<dbReference type="EMBL" id="SPNW01000105">
    <property type="protein sequence ID" value="TIA85590.1"/>
    <property type="molecule type" value="Genomic_DNA"/>
</dbReference>
<dbReference type="Pfam" id="PF12678">
    <property type="entry name" value="zf-rbx1"/>
    <property type="match status" value="1"/>
</dbReference>
<keyword evidence="11" id="KW-0256">Endoplasmic reticulum</keyword>
<evidence type="ECO:0000256" key="6">
    <source>
        <dbReference type="ARBA" id="ARBA00022679"/>
    </source>
</evidence>
<dbReference type="InterPro" id="IPR050731">
    <property type="entry name" value="HRD1_E3_ubiq-ligases"/>
</dbReference>
<keyword evidence="14 17" id="KW-0472">Membrane</keyword>
<comment type="catalytic activity">
    <reaction evidence="1">
        <text>S-ubiquitinyl-[E2 ubiquitin-conjugating enzyme]-L-cysteine + [acceptor protein]-L-lysine = [E2 ubiquitin-conjugating enzyme]-L-cysteine + N(6)-ubiquitinyl-[acceptor protein]-L-lysine.</text>
        <dbReference type="EC" id="2.3.2.27"/>
    </reaction>
</comment>
<dbReference type="GO" id="GO:0061630">
    <property type="term" value="F:ubiquitin protein ligase activity"/>
    <property type="evidence" value="ECO:0007669"/>
    <property type="project" value="UniProtKB-EC"/>
</dbReference>
<sequence length="567" mass="63160">MTLKLALYGLITIASTIGVISSAFRSYSNFYAVVVYLSNSNGASLILGNFALFTGLCIGKVIQKVLFGELRTLEIEHLYERSWYGFTEMILAMTMFRDDFDLFYGLMFGFLFFVKVFHWLCHDRMEYMVQYQNASRLFVIRMSVVLAGLLLADISLLSVCIFDIYINGVTMIILFASEYAILLADAVTSTVRFGVNLVDLRSGQAWEEKSLYLLYIDLFSDFWKLCIYTAFFGVMAASFGLPLNLIRDLVITARSFTMRVKDLQRYKSATQNMDRLYKAATVAELDAMSDRLCIICRDDLVHASQHPGPWPSGLDETPKKLPCAHIFHRHCLKSWLERQQTCPTCRTSVIPSAHTETNESRRGATREAPRPEPRRQDQQREAARDPSSESRTSGASTSATPTGSGEASATTSSHAGRFSSSSTSRMSGTSAAMQQHPMSRLLHIPSVTLPIIRPESRSLPSTYWRDMYRNAARATTSNIPSIVTSDVSTEATTAETVPLPPSPPASTPQSGLSVDTRLSSLLDAQSNINKAIEDLVDVVKDTNKRDRRSSDGDKTATDADTKRARID</sequence>
<feature type="transmembrane region" description="Helical" evidence="17">
    <location>
        <begin position="102"/>
        <end position="121"/>
    </location>
</feature>
<evidence type="ECO:0000313" key="20">
    <source>
        <dbReference type="Proteomes" id="UP000310189"/>
    </source>
</evidence>
<feature type="region of interest" description="Disordered" evidence="16">
    <location>
        <begin position="353"/>
        <end position="439"/>
    </location>
</feature>
<dbReference type="InterPro" id="IPR058051">
    <property type="entry name" value="Znf_RING_synoviolin"/>
</dbReference>
<dbReference type="AlphaFoldDB" id="A0A4T0FCS2"/>
<gene>
    <name evidence="19" type="ORF">E3P99_03958</name>
</gene>
<evidence type="ECO:0000256" key="5">
    <source>
        <dbReference type="ARBA" id="ARBA00012483"/>
    </source>
</evidence>
<keyword evidence="7 17" id="KW-0812">Transmembrane</keyword>
<dbReference type="PROSITE" id="PS50089">
    <property type="entry name" value="ZF_RING_2"/>
    <property type="match status" value="1"/>
</dbReference>
<evidence type="ECO:0000256" key="14">
    <source>
        <dbReference type="ARBA" id="ARBA00023136"/>
    </source>
</evidence>
<keyword evidence="13 17" id="KW-1133">Transmembrane helix</keyword>
<dbReference type="PANTHER" id="PTHR22763:SF184">
    <property type="entry name" value="E3 UBIQUITIN-PROTEIN LIGASE SYNOVIOLIN"/>
    <property type="match status" value="1"/>
</dbReference>
<feature type="transmembrane region" description="Helical" evidence="17">
    <location>
        <begin position="30"/>
        <end position="58"/>
    </location>
</feature>
<dbReference type="InterPro" id="IPR013083">
    <property type="entry name" value="Znf_RING/FYVE/PHD"/>
</dbReference>
<dbReference type="OrthoDB" id="7759664at2759"/>
<protein>
    <recommendedName>
        <fullName evidence="5">RING-type E3 ubiquitin transferase</fullName>
        <ecNumber evidence="5">2.3.2.27</ecNumber>
    </recommendedName>
</protein>
<dbReference type="InterPro" id="IPR001841">
    <property type="entry name" value="Znf_RING"/>
</dbReference>
<evidence type="ECO:0000256" key="16">
    <source>
        <dbReference type="SAM" id="MobiDB-lite"/>
    </source>
</evidence>
<dbReference type="InterPro" id="IPR024766">
    <property type="entry name" value="Znf_RING_H2"/>
</dbReference>
<feature type="region of interest" description="Disordered" evidence="16">
    <location>
        <begin position="532"/>
        <end position="567"/>
    </location>
</feature>
<evidence type="ECO:0000256" key="1">
    <source>
        <dbReference type="ARBA" id="ARBA00000900"/>
    </source>
</evidence>
<evidence type="ECO:0000256" key="12">
    <source>
        <dbReference type="ARBA" id="ARBA00022833"/>
    </source>
</evidence>
<dbReference type="SUPFAM" id="SSF57850">
    <property type="entry name" value="RING/U-box"/>
    <property type="match status" value="1"/>
</dbReference>
<evidence type="ECO:0000259" key="18">
    <source>
        <dbReference type="PROSITE" id="PS50089"/>
    </source>
</evidence>
<dbReference type="GO" id="GO:0008270">
    <property type="term" value="F:zinc ion binding"/>
    <property type="evidence" value="ECO:0007669"/>
    <property type="project" value="UniProtKB-KW"/>
</dbReference>
<dbReference type="GO" id="GO:0043161">
    <property type="term" value="P:proteasome-mediated ubiquitin-dependent protein catabolic process"/>
    <property type="evidence" value="ECO:0007669"/>
    <property type="project" value="TreeGrafter"/>
</dbReference>
<dbReference type="PANTHER" id="PTHR22763">
    <property type="entry name" value="RING ZINC FINGER PROTEIN"/>
    <property type="match status" value="1"/>
</dbReference>
<evidence type="ECO:0000256" key="15">
    <source>
        <dbReference type="PROSITE-ProRule" id="PRU00175"/>
    </source>
</evidence>
<evidence type="ECO:0000256" key="9">
    <source>
        <dbReference type="ARBA" id="ARBA00022771"/>
    </source>
</evidence>
<evidence type="ECO:0000256" key="11">
    <source>
        <dbReference type="ARBA" id="ARBA00022824"/>
    </source>
</evidence>
<dbReference type="SMART" id="SM00184">
    <property type="entry name" value="RING"/>
    <property type="match status" value="1"/>
</dbReference>
<dbReference type="Proteomes" id="UP000310189">
    <property type="component" value="Unassembled WGS sequence"/>
</dbReference>
<feature type="transmembrane region" description="Helical" evidence="17">
    <location>
        <begin position="142"/>
        <end position="166"/>
    </location>
</feature>
<evidence type="ECO:0000256" key="13">
    <source>
        <dbReference type="ARBA" id="ARBA00022989"/>
    </source>
</evidence>
<feature type="transmembrane region" description="Helical" evidence="17">
    <location>
        <begin position="222"/>
        <end position="246"/>
    </location>
</feature>
<dbReference type="InterPro" id="IPR057992">
    <property type="entry name" value="TPR_SYVN1_N"/>
</dbReference>